<dbReference type="EC" id="6.3.2.2" evidence="2"/>
<dbReference type="Pfam" id="PF04262">
    <property type="entry name" value="Glu_cys_ligase"/>
    <property type="match status" value="1"/>
</dbReference>
<dbReference type="GO" id="GO:0006750">
    <property type="term" value="P:glutathione biosynthetic process"/>
    <property type="evidence" value="ECO:0007669"/>
    <property type="project" value="UniProtKB-KW"/>
</dbReference>
<proteinExistence type="inferred from homology"/>
<dbReference type="GO" id="GO:0046872">
    <property type="term" value="F:metal ion binding"/>
    <property type="evidence" value="ECO:0007669"/>
    <property type="project" value="TreeGrafter"/>
</dbReference>
<name>A0A381N4T2_9ZZZZ</name>
<reference evidence="9" key="1">
    <citation type="submission" date="2018-05" db="EMBL/GenBank/DDBJ databases">
        <authorList>
            <person name="Lanie J.A."/>
            <person name="Ng W.-L."/>
            <person name="Kazmierczak K.M."/>
            <person name="Andrzejewski T.M."/>
            <person name="Davidsen T.M."/>
            <person name="Wayne K.J."/>
            <person name="Tettelin H."/>
            <person name="Glass J.I."/>
            <person name="Rusch D."/>
            <person name="Podicherti R."/>
            <person name="Tsui H.-C.T."/>
            <person name="Winkler M.E."/>
        </authorList>
    </citation>
    <scope>NUCLEOTIDE SEQUENCE</scope>
</reference>
<dbReference type="PANTHER" id="PTHR38761:SF1">
    <property type="entry name" value="GLUTAMATE--CYSTEINE LIGASE"/>
    <property type="match status" value="1"/>
</dbReference>
<dbReference type="EMBL" id="UINC01000126">
    <property type="protein sequence ID" value="SUZ49616.1"/>
    <property type="molecule type" value="Genomic_DNA"/>
</dbReference>
<evidence type="ECO:0000256" key="5">
    <source>
        <dbReference type="ARBA" id="ARBA00022741"/>
    </source>
</evidence>
<gene>
    <name evidence="9" type="ORF">METZ01_LOCUS2470</name>
</gene>
<comment type="pathway">
    <text evidence="1">Sulfur metabolism; glutathione biosynthesis; glutathione from L-cysteine and L-glutamate: step 1/2.</text>
</comment>
<evidence type="ECO:0000256" key="3">
    <source>
        <dbReference type="ARBA" id="ARBA00022598"/>
    </source>
</evidence>
<keyword evidence="4" id="KW-0317">Glutathione biosynthesis</keyword>
<evidence type="ECO:0000256" key="4">
    <source>
        <dbReference type="ARBA" id="ARBA00022684"/>
    </source>
</evidence>
<dbReference type="HAMAP" id="MF_00578">
    <property type="entry name" value="Glu_cys_ligase"/>
    <property type="match status" value="1"/>
</dbReference>
<dbReference type="InterPro" id="IPR007370">
    <property type="entry name" value="Glu_cys_ligase"/>
</dbReference>
<comment type="catalytic activity">
    <reaction evidence="7">
        <text>L-cysteine + L-glutamate + ATP = gamma-L-glutamyl-L-cysteine + ADP + phosphate + H(+)</text>
        <dbReference type="Rhea" id="RHEA:13285"/>
        <dbReference type="ChEBI" id="CHEBI:15378"/>
        <dbReference type="ChEBI" id="CHEBI:29985"/>
        <dbReference type="ChEBI" id="CHEBI:30616"/>
        <dbReference type="ChEBI" id="CHEBI:35235"/>
        <dbReference type="ChEBI" id="CHEBI:43474"/>
        <dbReference type="ChEBI" id="CHEBI:58173"/>
        <dbReference type="ChEBI" id="CHEBI:456216"/>
        <dbReference type="EC" id="6.3.2.2"/>
    </reaction>
</comment>
<evidence type="ECO:0000313" key="9">
    <source>
        <dbReference type="EMBL" id="SUZ49616.1"/>
    </source>
</evidence>
<keyword evidence="6" id="KW-0067">ATP-binding</keyword>
<evidence type="ECO:0000256" key="7">
    <source>
        <dbReference type="ARBA" id="ARBA00048819"/>
    </source>
</evidence>
<dbReference type="PANTHER" id="PTHR38761">
    <property type="entry name" value="GLUTAMATE--CYSTEINE LIGASE"/>
    <property type="match status" value="1"/>
</dbReference>
<dbReference type="GO" id="GO:0004357">
    <property type="term" value="F:glutamate-cysteine ligase activity"/>
    <property type="evidence" value="ECO:0007669"/>
    <property type="project" value="UniProtKB-EC"/>
</dbReference>
<accession>A0A381N4T2</accession>
<dbReference type="AlphaFoldDB" id="A0A381N4T2"/>
<dbReference type="NCBIfam" id="TIGR01434">
    <property type="entry name" value="glu_cys_ligase"/>
    <property type="match status" value="1"/>
</dbReference>
<evidence type="ECO:0000256" key="1">
    <source>
        <dbReference type="ARBA" id="ARBA00005006"/>
    </source>
</evidence>
<sequence>MHLSLKDLRESGALDDLKSIKRGIEKESLRVDSQGSISKKKHPDKLGSALTNSFITTDFSEALLELVTPTFTDPQSCLDFLTNLHSFVHQSIDEELLWPMSMPCSIGSNEEVAIGEYGSSNSGTMKSVYRKGLAHRYGSKMQAIAGIHYNFSFPDRFFEKIADFRGLTNQGLKDMKSDIYLSMARNFRRYEWLYFLLFGASPAFSDTFTEKNLDRFEKLPKGSCFQKHATSLRMGDLGYISEIQDNLNISINSIEEYIQDLKNALTKPHIEYKNIGEFLDGERIQLNSSVIQIENEYYSTIRPKRTCPSGERPINILRSQGIEYLELRCVDLDPFSPIGIDRNQIDFLDIFLLLCLTKESPPLDKRENQYLKENHKRIVNYGRKPDLKIYSEQGEAMVSDLANALLQEMNEIVEEAEGGLFRKKNNPWRESLQIQKEKIEDLNLTPSGRLIERLIRDNLSHEELCLEIAKSNATFFENYNSSREEEFKQEASLSKERQKKIESEKSLPFEEYLTEFLNKVS</sequence>
<dbReference type="InterPro" id="IPR006334">
    <property type="entry name" value="Glut_cys_ligase"/>
</dbReference>
<dbReference type="SUPFAM" id="SSF55931">
    <property type="entry name" value="Glutamine synthetase/guanido kinase"/>
    <property type="match status" value="1"/>
</dbReference>
<dbReference type="GO" id="GO:0005829">
    <property type="term" value="C:cytosol"/>
    <property type="evidence" value="ECO:0007669"/>
    <property type="project" value="TreeGrafter"/>
</dbReference>
<feature type="domain" description="Glutamate--cysteine ligase" evidence="8">
    <location>
        <begin position="6"/>
        <end position="378"/>
    </location>
</feature>
<dbReference type="Gene3D" id="3.30.590.20">
    <property type="match status" value="1"/>
</dbReference>
<evidence type="ECO:0000256" key="2">
    <source>
        <dbReference type="ARBA" id="ARBA00012220"/>
    </source>
</evidence>
<evidence type="ECO:0000256" key="6">
    <source>
        <dbReference type="ARBA" id="ARBA00022840"/>
    </source>
</evidence>
<protein>
    <recommendedName>
        <fullName evidence="2">glutamate--cysteine ligase</fullName>
        <ecNumber evidence="2">6.3.2.2</ecNumber>
    </recommendedName>
</protein>
<dbReference type="InterPro" id="IPR014746">
    <property type="entry name" value="Gln_synth/guanido_kin_cat_dom"/>
</dbReference>
<keyword evidence="3" id="KW-0436">Ligase</keyword>
<dbReference type="GO" id="GO:0005524">
    <property type="term" value="F:ATP binding"/>
    <property type="evidence" value="ECO:0007669"/>
    <property type="project" value="UniProtKB-KW"/>
</dbReference>
<keyword evidence="5" id="KW-0547">Nucleotide-binding</keyword>
<evidence type="ECO:0000259" key="8">
    <source>
        <dbReference type="Pfam" id="PF04262"/>
    </source>
</evidence>
<organism evidence="9">
    <name type="scientific">marine metagenome</name>
    <dbReference type="NCBI Taxonomy" id="408172"/>
    <lineage>
        <taxon>unclassified sequences</taxon>
        <taxon>metagenomes</taxon>
        <taxon>ecological metagenomes</taxon>
    </lineage>
</organism>